<dbReference type="AlphaFoldDB" id="A0ABD5Z6N7"/>
<evidence type="ECO:0000313" key="1">
    <source>
        <dbReference type="EMBL" id="MFC7200665.1"/>
    </source>
</evidence>
<keyword evidence="2" id="KW-1185">Reference proteome</keyword>
<comment type="caution">
    <text evidence="1">The sequence shown here is derived from an EMBL/GenBank/DDBJ whole genome shotgun (WGS) entry which is preliminary data.</text>
</comment>
<sequence>MDTTEFGEQIVALLQDEVGDHLRSVIGYTSETYTIHYIRKDVEDAYSEENLDQVLEELRLETLEKEYLNTIFQEMHGDFEYRLDMFGDAVEMNFVVADGEGLEVAIDRAYFAQEDRLANSVLELVERYQGEESSSSG</sequence>
<name>A0ABD5Z6N7_9EURY</name>
<dbReference type="EMBL" id="JBHTAR010000011">
    <property type="protein sequence ID" value="MFC7200665.1"/>
    <property type="molecule type" value="Genomic_DNA"/>
</dbReference>
<evidence type="ECO:0000313" key="2">
    <source>
        <dbReference type="Proteomes" id="UP001596447"/>
    </source>
</evidence>
<organism evidence="1 2">
    <name type="scientific">Halospeciosus flavus</name>
    <dbReference type="NCBI Taxonomy" id="3032283"/>
    <lineage>
        <taxon>Archaea</taxon>
        <taxon>Methanobacteriati</taxon>
        <taxon>Methanobacteriota</taxon>
        <taxon>Stenosarchaea group</taxon>
        <taxon>Halobacteria</taxon>
        <taxon>Halobacteriales</taxon>
        <taxon>Halobacteriaceae</taxon>
        <taxon>Halospeciosus</taxon>
    </lineage>
</organism>
<dbReference type="Pfam" id="PF24366">
    <property type="entry name" value="DUF7522"/>
    <property type="match status" value="1"/>
</dbReference>
<protein>
    <submittedName>
        <fullName evidence="1">Uncharacterized protein</fullName>
    </submittedName>
</protein>
<gene>
    <name evidence="1" type="ORF">ACFQJ9_14785</name>
</gene>
<dbReference type="InterPro" id="IPR055944">
    <property type="entry name" value="DUF7522"/>
</dbReference>
<accession>A0ABD5Z6N7</accession>
<reference evidence="1 2" key="1">
    <citation type="journal article" date="2019" name="Int. J. Syst. Evol. Microbiol.">
        <title>The Global Catalogue of Microorganisms (GCM) 10K type strain sequencing project: providing services to taxonomists for standard genome sequencing and annotation.</title>
        <authorList>
            <consortium name="The Broad Institute Genomics Platform"/>
            <consortium name="The Broad Institute Genome Sequencing Center for Infectious Disease"/>
            <person name="Wu L."/>
            <person name="Ma J."/>
        </authorList>
    </citation>
    <scope>NUCLEOTIDE SEQUENCE [LARGE SCALE GENOMIC DNA]</scope>
    <source>
        <strain evidence="1 2">XZGYJ-43</strain>
    </source>
</reference>
<dbReference type="Proteomes" id="UP001596447">
    <property type="component" value="Unassembled WGS sequence"/>
</dbReference>
<proteinExistence type="predicted"/>
<dbReference type="RefSeq" id="WP_279527440.1">
    <property type="nucleotide sequence ID" value="NZ_CP122312.1"/>
</dbReference>